<dbReference type="EMBL" id="FNDD01000038">
    <property type="protein sequence ID" value="SDH94467.1"/>
    <property type="molecule type" value="Genomic_DNA"/>
</dbReference>
<dbReference type="GO" id="GO:0022857">
    <property type="term" value="F:transmembrane transporter activity"/>
    <property type="evidence" value="ECO:0007669"/>
    <property type="project" value="InterPro"/>
</dbReference>
<dbReference type="Gene3D" id="1.20.1720.10">
    <property type="entry name" value="Multidrug resistance protein D"/>
    <property type="match status" value="1"/>
</dbReference>
<protein>
    <submittedName>
        <fullName evidence="8">MFS transporter, DHA2 family, multidrug resistance protein</fullName>
    </submittedName>
</protein>
<feature type="transmembrane region" description="Helical" evidence="6">
    <location>
        <begin position="276"/>
        <end position="301"/>
    </location>
</feature>
<dbReference type="InterPro" id="IPR036259">
    <property type="entry name" value="MFS_trans_sf"/>
</dbReference>
<feature type="transmembrane region" description="Helical" evidence="6">
    <location>
        <begin position="88"/>
        <end position="108"/>
    </location>
</feature>
<dbReference type="PRINTS" id="PR01036">
    <property type="entry name" value="TCRTETB"/>
</dbReference>
<comment type="subcellular location">
    <subcellularLocation>
        <location evidence="1">Membrane</location>
        <topology evidence="1">Multi-pass membrane protein</topology>
    </subcellularLocation>
</comment>
<dbReference type="Pfam" id="PF07690">
    <property type="entry name" value="MFS_1"/>
    <property type="match status" value="1"/>
</dbReference>
<feature type="transmembrane region" description="Helical" evidence="6">
    <location>
        <begin position="145"/>
        <end position="169"/>
    </location>
</feature>
<dbReference type="STRING" id="861298.SAMN04488136_13814"/>
<dbReference type="Proteomes" id="UP000198854">
    <property type="component" value="Unassembled WGS sequence"/>
</dbReference>
<dbReference type="OrthoDB" id="9812221at2"/>
<feature type="transmembrane region" description="Helical" evidence="6">
    <location>
        <begin position="340"/>
        <end position="360"/>
    </location>
</feature>
<keyword evidence="3 6" id="KW-0812">Transmembrane</keyword>
<feature type="transmembrane region" description="Helical" evidence="6">
    <location>
        <begin position="307"/>
        <end position="328"/>
    </location>
</feature>
<gene>
    <name evidence="8" type="ORF">SAMN04488136_13814</name>
</gene>
<accession>A0A1G8GJI3</accession>
<evidence type="ECO:0000313" key="8">
    <source>
        <dbReference type="EMBL" id="SDH94467.1"/>
    </source>
</evidence>
<keyword evidence="5 6" id="KW-0472">Membrane</keyword>
<evidence type="ECO:0000256" key="2">
    <source>
        <dbReference type="ARBA" id="ARBA00022448"/>
    </source>
</evidence>
<feature type="transmembrane region" description="Helical" evidence="6">
    <location>
        <begin position="63"/>
        <end position="81"/>
    </location>
</feature>
<dbReference type="Gene3D" id="1.20.1250.20">
    <property type="entry name" value="MFS general substrate transporter like domains"/>
    <property type="match status" value="1"/>
</dbReference>
<dbReference type="PANTHER" id="PTHR42718">
    <property type="entry name" value="MAJOR FACILITATOR SUPERFAMILY MULTIDRUG TRANSPORTER MFSC"/>
    <property type="match status" value="1"/>
</dbReference>
<keyword evidence="2" id="KW-0813">Transport</keyword>
<dbReference type="PROSITE" id="PS50850">
    <property type="entry name" value="MFS"/>
    <property type="match status" value="1"/>
</dbReference>
<dbReference type="CDD" id="cd17321">
    <property type="entry name" value="MFS_MMR_MDR_like"/>
    <property type="match status" value="1"/>
</dbReference>
<evidence type="ECO:0000256" key="1">
    <source>
        <dbReference type="ARBA" id="ARBA00004141"/>
    </source>
</evidence>
<feature type="domain" description="Major facilitator superfamily (MFS) profile" evidence="7">
    <location>
        <begin position="21"/>
        <end position="468"/>
    </location>
</feature>
<name>A0A1G8GJI3_9VIBR</name>
<evidence type="ECO:0000256" key="5">
    <source>
        <dbReference type="ARBA" id="ARBA00023136"/>
    </source>
</evidence>
<keyword evidence="4 6" id="KW-1133">Transmembrane helix</keyword>
<evidence type="ECO:0000259" key="7">
    <source>
        <dbReference type="PROSITE" id="PS50850"/>
    </source>
</evidence>
<feature type="transmembrane region" description="Helical" evidence="6">
    <location>
        <begin position="443"/>
        <end position="463"/>
    </location>
</feature>
<evidence type="ECO:0000313" key="9">
    <source>
        <dbReference type="Proteomes" id="UP000198854"/>
    </source>
</evidence>
<keyword evidence="9" id="KW-1185">Reference proteome</keyword>
<evidence type="ECO:0000256" key="6">
    <source>
        <dbReference type="SAM" id="Phobius"/>
    </source>
</evidence>
<evidence type="ECO:0000256" key="3">
    <source>
        <dbReference type="ARBA" id="ARBA00022692"/>
    </source>
</evidence>
<proteinExistence type="predicted"/>
<reference evidence="8 9" key="1">
    <citation type="submission" date="2016-10" db="EMBL/GenBank/DDBJ databases">
        <authorList>
            <person name="de Groot N.N."/>
        </authorList>
    </citation>
    <scope>NUCLEOTIDE SEQUENCE [LARGE SCALE GENOMIC DNA]</scope>
    <source>
        <strain evidence="8 9">CGMCC 1.10228</strain>
    </source>
</reference>
<sequence>MTLFSDHPDDEGLPGPQRLPAMLALMVTTAIGVFDGSMINIALPQMAQALNSTAANAVWIANSYLLAVAMSLAIFSALAVRYGFRNQFIAGLMVFSLSSLGCAMSTSLEMLVTMRFIQGIGGAATLSIVPAMLRSIFPNRLLGQILGMNALLIASCTAAAPLFSGMLLVSVSWPWLFAINLPLGLLATVLALRYLPASAPTDKSPFDYLGALLSALTLGCIVLFANSFSSHVSNTLGLYRWGYALIALFCGIGFIVRQRRFAHPLMPLNMFSNRRFSLAAGTSCTAFVAQGMTFIALPFLYEGVYGYSSLMSALLFVPWPLGIILAAPQAGKLADKQNPALISSCGLLVFGAGLALLAMLPSSPSVWDICLRSFVCGVGFGLFQSPNNREMLGNAPREYSSYASGVLAVMRTFGQSLGSAFIGVILSLGLLKHHGNESMSGSLVSLALWSASIAVAFALVLSLTRLKHIQVEQQSA</sequence>
<dbReference type="RefSeq" id="WP_093279086.1">
    <property type="nucleotide sequence ID" value="NZ_FNDD01000038.1"/>
</dbReference>
<feature type="transmembrane region" description="Helical" evidence="6">
    <location>
        <begin position="208"/>
        <end position="226"/>
    </location>
</feature>
<dbReference type="PANTHER" id="PTHR42718:SF9">
    <property type="entry name" value="MAJOR FACILITATOR SUPERFAMILY MULTIDRUG TRANSPORTER MFSC"/>
    <property type="match status" value="1"/>
</dbReference>
<feature type="transmembrane region" description="Helical" evidence="6">
    <location>
        <begin position="175"/>
        <end position="196"/>
    </location>
</feature>
<feature type="transmembrane region" description="Helical" evidence="6">
    <location>
        <begin position="21"/>
        <end position="43"/>
    </location>
</feature>
<organism evidence="8 9">
    <name type="scientific">Vibrio xiamenensis</name>
    <dbReference type="NCBI Taxonomy" id="861298"/>
    <lineage>
        <taxon>Bacteria</taxon>
        <taxon>Pseudomonadati</taxon>
        <taxon>Pseudomonadota</taxon>
        <taxon>Gammaproteobacteria</taxon>
        <taxon>Vibrionales</taxon>
        <taxon>Vibrionaceae</taxon>
        <taxon>Vibrio</taxon>
    </lineage>
</organism>
<dbReference type="InterPro" id="IPR020846">
    <property type="entry name" value="MFS_dom"/>
</dbReference>
<feature type="transmembrane region" description="Helical" evidence="6">
    <location>
        <begin position="366"/>
        <end position="383"/>
    </location>
</feature>
<dbReference type="InterPro" id="IPR011701">
    <property type="entry name" value="MFS"/>
</dbReference>
<evidence type="ECO:0000256" key="4">
    <source>
        <dbReference type="ARBA" id="ARBA00022989"/>
    </source>
</evidence>
<feature type="transmembrane region" description="Helical" evidence="6">
    <location>
        <begin position="238"/>
        <end position="256"/>
    </location>
</feature>
<dbReference type="AlphaFoldDB" id="A0A1G8GJI3"/>
<dbReference type="SUPFAM" id="SSF103473">
    <property type="entry name" value="MFS general substrate transporter"/>
    <property type="match status" value="1"/>
</dbReference>
<feature type="transmembrane region" description="Helical" evidence="6">
    <location>
        <begin position="404"/>
        <end position="431"/>
    </location>
</feature>
<dbReference type="GO" id="GO:0016020">
    <property type="term" value="C:membrane"/>
    <property type="evidence" value="ECO:0007669"/>
    <property type="project" value="UniProtKB-SubCell"/>
</dbReference>